<dbReference type="SUPFAM" id="SSF51658">
    <property type="entry name" value="Xylose isomerase-like"/>
    <property type="match status" value="1"/>
</dbReference>
<keyword evidence="2" id="KW-0413">Isomerase</keyword>
<dbReference type="PANTHER" id="PTHR12110">
    <property type="entry name" value="HYDROXYPYRUVATE ISOMERASE"/>
    <property type="match status" value="1"/>
</dbReference>
<name>A0AAP3E2Y8_9EURY</name>
<dbReference type="Gene3D" id="3.20.20.150">
    <property type="entry name" value="Divalent-metal-dependent TIM barrel enzymes"/>
    <property type="match status" value="1"/>
</dbReference>
<dbReference type="GO" id="GO:0016853">
    <property type="term" value="F:isomerase activity"/>
    <property type="evidence" value="ECO:0007669"/>
    <property type="project" value="UniProtKB-KW"/>
</dbReference>
<dbReference type="PANTHER" id="PTHR12110:SF53">
    <property type="entry name" value="BLR5974 PROTEIN"/>
    <property type="match status" value="1"/>
</dbReference>
<feature type="domain" description="Xylose isomerase-like TIM barrel" evidence="1">
    <location>
        <begin position="28"/>
        <end position="270"/>
    </location>
</feature>
<proteinExistence type="predicted"/>
<dbReference type="AlphaFoldDB" id="A0AAP3E2Y8"/>
<dbReference type="RefSeq" id="WP_338004266.1">
    <property type="nucleotide sequence ID" value="NZ_JAOPKA010000008.1"/>
</dbReference>
<protein>
    <submittedName>
        <fullName evidence="2">Sugar phosphate isomerase/epimerase</fullName>
    </submittedName>
</protein>
<evidence type="ECO:0000313" key="2">
    <source>
        <dbReference type="EMBL" id="MCU4742444.1"/>
    </source>
</evidence>
<dbReference type="InterPro" id="IPR013022">
    <property type="entry name" value="Xyl_isomerase-like_TIM-brl"/>
</dbReference>
<sequence>MTDSEFVLSGFADEIGPDLEEQLDVLESLGIEHLDLRGVEETNVLDFSDEQVERIRDALDARGIGVTSIGSPIGKIDVTDDFEPHLERFETAIEMAKAFDTEYIRLFSYYIPEGDEPATHREEVLRRMRAKVDRAEEEGITLLHENEKDIYGDTPERCRDLLTTIDSPNFRAIFDPANFLEIGVTAYPDALLQVIEYVEQLHIKDATFGERGDIAPAGEGDGRIPETLEAFKNRGFEGAASLEPHLTVAGPMSGYSGPEGYEVAADALRECLEAVDATYR</sequence>
<dbReference type="EMBL" id="JAOPKA010000008">
    <property type="protein sequence ID" value="MCU4742444.1"/>
    <property type="molecule type" value="Genomic_DNA"/>
</dbReference>
<organism evidence="2 3">
    <name type="scientific">Natronoglomus mannanivorans</name>
    <dbReference type="NCBI Taxonomy" id="2979990"/>
    <lineage>
        <taxon>Archaea</taxon>
        <taxon>Methanobacteriati</taxon>
        <taxon>Methanobacteriota</taxon>
        <taxon>Stenosarchaea group</taxon>
        <taxon>Halobacteria</taxon>
        <taxon>Halobacteriales</taxon>
        <taxon>Natrialbaceae</taxon>
        <taxon>Natronoglomus</taxon>
    </lineage>
</organism>
<evidence type="ECO:0000259" key="1">
    <source>
        <dbReference type="Pfam" id="PF01261"/>
    </source>
</evidence>
<accession>A0AAP3E2Y8</accession>
<gene>
    <name evidence="2" type="ORF">OB960_13670</name>
</gene>
<comment type="caution">
    <text evidence="2">The sequence shown here is derived from an EMBL/GenBank/DDBJ whole genome shotgun (WGS) entry which is preliminary data.</text>
</comment>
<reference evidence="2" key="1">
    <citation type="submission" date="2022-09" db="EMBL/GenBank/DDBJ databases">
        <title>Enrichment on poylsaccharides allowed isolation of novel metabolic and taxonomic groups of Haloarchaea.</title>
        <authorList>
            <person name="Sorokin D.Y."/>
            <person name="Elcheninov A.G."/>
            <person name="Khizhniak T.V."/>
            <person name="Kolganova T.V."/>
            <person name="Kublanov I.V."/>
        </authorList>
    </citation>
    <scope>NUCLEOTIDE SEQUENCE</scope>
    <source>
        <strain evidence="2">AArc-xg1-1</strain>
    </source>
</reference>
<dbReference type="InterPro" id="IPR036237">
    <property type="entry name" value="Xyl_isomerase-like_sf"/>
</dbReference>
<dbReference type="Pfam" id="PF01261">
    <property type="entry name" value="AP_endonuc_2"/>
    <property type="match status" value="1"/>
</dbReference>
<evidence type="ECO:0000313" key="3">
    <source>
        <dbReference type="Proteomes" id="UP001321018"/>
    </source>
</evidence>
<dbReference type="InterPro" id="IPR050312">
    <property type="entry name" value="IolE/XylAMocC-like"/>
</dbReference>
<dbReference type="Proteomes" id="UP001321018">
    <property type="component" value="Unassembled WGS sequence"/>
</dbReference>